<keyword evidence="1" id="KW-0175">Coiled coil</keyword>
<proteinExistence type="predicted"/>
<accession>A0A8J2L3A8</accession>
<evidence type="ECO:0000313" key="2">
    <source>
        <dbReference type="EMBL" id="CAG7827994.1"/>
    </source>
</evidence>
<gene>
    <name evidence="2" type="ORF">AFUS01_LOCUS37947</name>
</gene>
<reference evidence="2" key="1">
    <citation type="submission" date="2021-06" db="EMBL/GenBank/DDBJ databases">
        <authorList>
            <person name="Hodson N. C."/>
            <person name="Mongue J. A."/>
            <person name="Jaron S. K."/>
        </authorList>
    </citation>
    <scope>NUCLEOTIDE SEQUENCE</scope>
</reference>
<dbReference type="EMBL" id="CAJVCH010545683">
    <property type="protein sequence ID" value="CAG7827994.1"/>
    <property type="molecule type" value="Genomic_DNA"/>
</dbReference>
<dbReference type="Proteomes" id="UP000708208">
    <property type="component" value="Unassembled WGS sequence"/>
</dbReference>
<organism evidence="2 3">
    <name type="scientific">Allacma fusca</name>
    <dbReference type="NCBI Taxonomy" id="39272"/>
    <lineage>
        <taxon>Eukaryota</taxon>
        <taxon>Metazoa</taxon>
        <taxon>Ecdysozoa</taxon>
        <taxon>Arthropoda</taxon>
        <taxon>Hexapoda</taxon>
        <taxon>Collembola</taxon>
        <taxon>Symphypleona</taxon>
        <taxon>Sminthuridae</taxon>
        <taxon>Allacma</taxon>
    </lineage>
</organism>
<protein>
    <submittedName>
        <fullName evidence="2">Uncharacterized protein</fullName>
    </submittedName>
</protein>
<comment type="caution">
    <text evidence="2">The sequence shown here is derived from an EMBL/GenBank/DDBJ whole genome shotgun (WGS) entry which is preliminary data.</text>
</comment>
<feature type="coiled-coil region" evidence="1">
    <location>
        <begin position="1"/>
        <end position="28"/>
    </location>
</feature>
<evidence type="ECO:0000256" key="1">
    <source>
        <dbReference type="SAM" id="Coils"/>
    </source>
</evidence>
<evidence type="ECO:0000313" key="3">
    <source>
        <dbReference type="Proteomes" id="UP000708208"/>
    </source>
</evidence>
<dbReference type="AlphaFoldDB" id="A0A8J2L3A8"/>
<keyword evidence="3" id="KW-1185">Reference proteome</keyword>
<sequence length="127" mass="14690">MHELIAKRKTLREEEEEHQKQCDDCVDRCDEVELNIQRILRGWLGGRSNQNRRLSRNQKGLNEVSTKLPKIDITKFSEATILKFSGPQTQRDLSRKLIVLDGCLILACALQLLVTDLEEKIFVKNSK</sequence>
<name>A0A8J2L3A8_9HEXA</name>